<evidence type="ECO:0000313" key="3">
    <source>
        <dbReference type="Proteomes" id="UP000503482"/>
    </source>
</evidence>
<accession>A0AAE7E3R7</accession>
<evidence type="ECO:0000313" key="2">
    <source>
        <dbReference type="EMBL" id="QKF66654.1"/>
    </source>
</evidence>
<dbReference type="Proteomes" id="UP000503482">
    <property type="component" value="Chromosome"/>
</dbReference>
<organism evidence="2 3">
    <name type="scientific">Arcobacter venerupis</name>
    <dbReference type="NCBI Taxonomy" id="1054033"/>
    <lineage>
        <taxon>Bacteria</taxon>
        <taxon>Pseudomonadati</taxon>
        <taxon>Campylobacterota</taxon>
        <taxon>Epsilonproteobacteria</taxon>
        <taxon>Campylobacterales</taxon>
        <taxon>Arcobacteraceae</taxon>
        <taxon>Arcobacter</taxon>
    </lineage>
</organism>
<dbReference type="RefSeq" id="WP_128358893.1">
    <property type="nucleotide sequence ID" value="NZ_CP053840.1"/>
</dbReference>
<dbReference type="InterPro" id="IPR025935">
    <property type="entry name" value="AbiH"/>
</dbReference>
<evidence type="ECO:0000256" key="1">
    <source>
        <dbReference type="SAM" id="Coils"/>
    </source>
</evidence>
<protein>
    <submittedName>
        <fullName evidence="2">Bacteriophage abortive infection AbiH family protein</fullName>
    </submittedName>
</protein>
<feature type="coiled-coil region" evidence="1">
    <location>
        <begin position="63"/>
        <end position="109"/>
    </location>
</feature>
<proteinExistence type="predicted"/>
<name>A0AAE7E3R7_9BACT</name>
<keyword evidence="3" id="KW-1185">Reference proteome</keyword>
<sequence length="271" mass="31725">MKIIIIGNGFDLSLGLKTSYKDFIESDYFTSLLNENNTLALHLYIKQEINNWVDIEKELTEYSKKIQNDKSKVKNDFKELKNTLMDYLKEAQEKEINQNSKAFEMMKNEILDTDIIYNFNYTNSVFKVAEILGISDIKSKHSFVHGSIENKNIIFGVEDDARINNNHIFLKKSSTINFAESDIIKILNNNRDKKIHLIIFGHSLGITDSSYFSSYFSALTHEFNSTKMKLYYFGEEAHDEMMFILDKYTIHNLTDFKHYNDLKFIDSSIYP</sequence>
<dbReference type="Pfam" id="PF14253">
    <property type="entry name" value="AbiH"/>
    <property type="match status" value="1"/>
</dbReference>
<dbReference type="EMBL" id="CP053840">
    <property type="protein sequence ID" value="QKF66654.1"/>
    <property type="molecule type" value="Genomic_DNA"/>
</dbReference>
<dbReference type="AlphaFoldDB" id="A0AAE7E3R7"/>
<keyword evidence="1" id="KW-0175">Coiled coil</keyword>
<reference evidence="2 3" key="1">
    <citation type="submission" date="2020-05" db="EMBL/GenBank/DDBJ databases">
        <title>Complete genome sequencing of Campylobacter and Arcobacter type strains.</title>
        <authorList>
            <person name="Miller W.G."/>
            <person name="Yee E."/>
        </authorList>
    </citation>
    <scope>NUCLEOTIDE SEQUENCE [LARGE SCALE GENOMIC DNA]</scope>
    <source>
        <strain evidence="2 3">LMG 26156</strain>
    </source>
</reference>
<gene>
    <name evidence="2" type="ORF">AVENP_1099</name>
</gene>
<dbReference type="KEGG" id="avp:AVENP_1099"/>